<organism evidence="13 14">
    <name type="scientific">Candidatus Glomeribacter gigasporarum BEG34</name>
    <dbReference type="NCBI Taxonomy" id="1070319"/>
    <lineage>
        <taxon>Bacteria</taxon>
        <taxon>Pseudomonadati</taxon>
        <taxon>Pseudomonadota</taxon>
        <taxon>Betaproteobacteria</taxon>
        <taxon>Burkholderiales</taxon>
        <taxon>Burkholderiaceae</taxon>
        <taxon>Candidatus Glomeribacter</taxon>
    </lineage>
</organism>
<evidence type="ECO:0000256" key="6">
    <source>
        <dbReference type="ARBA" id="ARBA00022989"/>
    </source>
</evidence>
<feature type="transmembrane region" description="Helical" evidence="12">
    <location>
        <begin position="231"/>
        <end position="248"/>
    </location>
</feature>
<dbReference type="AlphaFoldDB" id="G2JBH9"/>
<dbReference type="EMBL" id="CAFB01000064">
    <property type="protein sequence ID" value="CCD30133.1"/>
    <property type="molecule type" value="Genomic_DNA"/>
</dbReference>
<dbReference type="PROSITE" id="PS00379">
    <property type="entry name" value="CDP_ALCOHOL_P_TRANSF"/>
    <property type="match status" value="1"/>
</dbReference>
<keyword evidence="9" id="KW-0594">Phospholipid biosynthesis</keyword>
<name>G2JBH9_9BURK</name>
<keyword evidence="3" id="KW-0444">Lipid biosynthesis</keyword>
<feature type="transmembrane region" description="Helical" evidence="12">
    <location>
        <begin position="199"/>
        <end position="219"/>
    </location>
</feature>
<dbReference type="PANTHER" id="PTHR14269:SF61">
    <property type="entry name" value="CDP-DIACYLGLYCEROL--SERINE O-PHOSPHATIDYLTRANSFERASE"/>
    <property type="match status" value="1"/>
</dbReference>
<dbReference type="InterPro" id="IPR000462">
    <property type="entry name" value="CDP-OH_P_trans"/>
</dbReference>
<sequence length="276" mass="30827">MAAFKARRTRATVTVFPNAAQHPANREPSRQYDAYAGRARRFRHRGIYLLPNALTTAALFCGFFAIVRAMNAHFETAAIAIFFAIVLDGMDGRIARMTKTQSAFGEQYDSLSDMVSFGAAPALIMYEWVLKGLGRWGWIAAFVYCAGTALRLARFNSNLHALDKRFFQGLPCPAAAALMAGFVWLVIDNRISVKVAWLPWFALALTLYAGITMASSAPFYSGKALDMQHRVPFGVLLLVVVAFVLVSFDPPRMLFGLFILYGLSGYAVWIWRRWRS</sequence>
<evidence type="ECO:0000256" key="10">
    <source>
        <dbReference type="ARBA" id="ARBA00023264"/>
    </source>
</evidence>
<evidence type="ECO:0000256" key="8">
    <source>
        <dbReference type="ARBA" id="ARBA00023136"/>
    </source>
</evidence>
<feature type="transmembrane region" description="Helical" evidence="12">
    <location>
        <begin position="166"/>
        <end position="187"/>
    </location>
</feature>
<evidence type="ECO:0000256" key="12">
    <source>
        <dbReference type="SAM" id="Phobius"/>
    </source>
</evidence>
<feature type="transmembrane region" description="Helical" evidence="12">
    <location>
        <begin position="136"/>
        <end position="154"/>
    </location>
</feature>
<dbReference type="GO" id="GO:0016020">
    <property type="term" value="C:membrane"/>
    <property type="evidence" value="ECO:0007669"/>
    <property type="project" value="UniProtKB-SubCell"/>
</dbReference>
<dbReference type="Pfam" id="PF01066">
    <property type="entry name" value="CDP-OH_P_transf"/>
    <property type="match status" value="1"/>
</dbReference>
<dbReference type="InterPro" id="IPR050324">
    <property type="entry name" value="CDP-alcohol_PTase-I"/>
</dbReference>
<evidence type="ECO:0000256" key="4">
    <source>
        <dbReference type="ARBA" id="ARBA00022679"/>
    </source>
</evidence>
<feature type="transmembrane region" description="Helical" evidence="12">
    <location>
        <begin position="254"/>
        <end position="271"/>
    </location>
</feature>
<dbReference type="InterPro" id="IPR043130">
    <property type="entry name" value="CDP-OH_PTrfase_TM_dom"/>
</dbReference>
<evidence type="ECO:0000256" key="7">
    <source>
        <dbReference type="ARBA" id="ARBA00023098"/>
    </source>
</evidence>
<keyword evidence="6 12" id="KW-1133">Transmembrane helix</keyword>
<dbReference type="eggNOG" id="COG1183">
    <property type="taxonomic scope" value="Bacteria"/>
</dbReference>
<evidence type="ECO:0000256" key="9">
    <source>
        <dbReference type="ARBA" id="ARBA00023209"/>
    </source>
</evidence>
<keyword evidence="10" id="KW-1208">Phospholipid metabolism</keyword>
<feature type="transmembrane region" description="Helical" evidence="12">
    <location>
        <begin position="47"/>
        <end position="66"/>
    </location>
</feature>
<comment type="caution">
    <text evidence="13">The sequence shown here is derived from an EMBL/GenBank/DDBJ whole genome shotgun (WGS) entry which is preliminary data.</text>
</comment>
<evidence type="ECO:0000256" key="1">
    <source>
        <dbReference type="ARBA" id="ARBA00004141"/>
    </source>
</evidence>
<accession>G2JBH9</accession>
<evidence type="ECO:0000256" key="2">
    <source>
        <dbReference type="ARBA" id="ARBA00010441"/>
    </source>
</evidence>
<evidence type="ECO:0000256" key="11">
    <source>
        <dbReference type="RuleBase" id="RU003750"/>
    </source>
</evidence>
<dbReference type="GO" id="GO:0003882">
    <property type="term" value="F:CDP-diacylglycerol-serine O-phosphatidyltransferase activity"/>
    <property type="evidence" value="ECO:0007669"/>
    <property type="project" value="UniProtKB-EC"/>
</dbReference>
<comment type="similarity">
    <text evidence="2 11">Belongs to the CDP-alcohol phosphatidyltransferase class-I family.</text>
</comment>
<evidence type="ECO:0000256" key="5">
    <source>
        <dbReference type="ARBA" id="ARBA00022692"/>
    </source>
</evidence>
<dbReference type="Gene3D" id="1.20.120.1760">
    <property type="match status" value="1"/>
</dbReference>
<dbReference type="EC" id="2.7.8.8" evidence="13"/>
<reference evidence="13 14" key="1">
    <citation type="submission" date="2011-08" db="EMBL/GenBank/DDBJ databases">
        <title>The genome of the obligate endobacterium of an arbuscular mycorrhizal fungus reveals an interphylum network of nutritional interactions.</title>
        <authorList>
            <person name="Ghignone S."/>
            <person name="Salvioli A."/>
            <person name="Anca I."/>
            <person name="Lumini E."/>
            <person name="Ortu G."/>
            <person name="Petiti L."/>
            <person name="Cruveiller S."/>
            <person name="Bianciotto V."/>
            <person name="Piffanelli P."/>
            <person name="Lanfranco L."/>
            <person name="Bonfante P."/>
        </authorList>
    </citation>
    <scope>NUCLEOTIDE SEQUENCE [LARGE SCALE GENOMIC DNA]</scope>
    <source>
        <strain evidence="13 14">BEG34</strain>
    </source>
</reference>
<comment type="subcellular location">
    <subcellularLocation>
        <location evidence="1">Membrane</location>
        <topology evidence="1">Multi-pass membrane protein</topology>
    </subcellularLocation>
</comment>
<dbReference type="GO" id="GO:0008654">
    <property type="term" value="P:phospholipid biosynthetic process"/>
    <property type="evidence" value="ECO:0007669"/>
    <property type="project" value="UniProtKB-KW"/>
</dbReference>
<evidence type="ECO:0000313" key="14">
    <source>
        <dbReference type="Proteomes" id="UP000054051"/>
    </source>
</evidence>
<keyword evidence="7" id="KW-0443">Lipid metabolism</keyword>
<dbReference type="OrthoDB" id="9777147at2"/>
<evidence type="ECO:0000313" key="13">
    <source>
        <dbReference type="EMBL" id="CCD30133.1"/>
    </source>
</evidence>
<keyword evidence="14" id="KW-1185">Reference proteome</keyword>
<keyword evidence="8 12" id="KW-0472">Membrane</keyword>
<dbReference type="PANTHER" id="PTHR14269">
    <property type="entry name" value="CDP-DIACYLGLYCEROL--GLYCEROL-3-PHOSPHATE 3-PHOSPHATIDYLTRANSFERASE-RELATED"/>
    <property type="match status" value="1"/>
</dbReference>
<gene>
    <name evidence="13" type="primary">pssA</name>
    <name evidence="13" type="ORF">CAGGBEG34_450007</name>
</gene>
<dbReference type="Proteomes" id="UP000054051">
    <property type="component" value="Unassembled WGS sequence"/>
</dbReference>
<protein>
    <submittedName>
        <fullName evidence="13">CDP-diacylglycerol-serine O-phosphatidyltransferase (Phosphatidylserine synthase)</fullName>
        <ecNumber evidence="13">2.7.8.8</ecNumber>
    </submittedName>
</protein>
<evidence type="ECO:0000256" key="3">
    <source>
        <dbReference type="ARBA" id="ARBA00022516"/>
    </source>
</evidence>
<dbReference type="STRING" id="1070319.CAGGBEG34_450007"/>
<keyword evidence="4 11" id="KW-0808">Transferase</keyword>
<keyword evidence="5 12" id="KW-0812">Transmembrane</keyword>
<proteinExistence type="inferred from homology"/>
<dbReference type="InterPro" id="IPR048254">
    <property type="entry name" value="CDP_ALCOHOL_P_TRANSF_CS"/>
</dbReference>